<accession>A0ABQ4WVT3</accession>
<organism evidence="2 3">
    <name type="scientific">Tanacetum coccineum</name>
    <dbReference type="NCBI Taxonomy" id="301880"/>
    <lineage>
        <taxon>Eukaryota</taxon>
        <taxon>Viridiplantae</taxon>
        <taxon>Streptophyta</taxon>
        <taxon>Embryophyta</taxon>
        <taxon>Tracheophyta</taxon>
        <taxon>Spermatophyta</taxon>
        <taxon>Magnoliopsida</taxon>
        <taxon>eudicotyledons</taxon>
        <taxon>Gunneridae</taxon>
        <taxon>Pentapetalae</taxon>
        <taxon>asterids</taxon>
        <taxon>campanulids</taxon>
        <taxon>Asterales</taxon>
        <taxon>Asteraceae</taxon>
        <taxon>Asteroideae</taxon>
        <taxon>Anthemideae</taxon>
        <taxon>Anthemidinae</taxon>
        <taxon>Tanacetum</taxon>
    </lineage>
</organism>
<feature type="compositionally biased region" description="Low complexity" evidence="1">
    <location>
        <begin position="516"/>
        <end position="528"/>
    </location>
</feature>
<feature type="region of interest" description="Disordered" evidence="1">
    <location>
        <begin position="1"/>
        <end position="85"/>
    </location>
</feature>
<name>A0ABQ4WVT3_9ASTR</name>
<comment type="caution">
    <text evidence="2">The sequence shown here is derived from an EMBL/GenBank/DDBJ whole genome shotgun (WGS) entry which is preliminary data.</text>
</comment>
<keyword evidence="3" id="KW-1185">Reference proteome</keyword>
<protein>
    <submittedName>
        <fullName evidence="2">Uncharacterized protein</fullName>
    </submittedName>
</protein>
<reference evidence="2" key="2">
    <citation type="submission" date="2022-01" db="EMBL/GenBank/DDBJ databases">
        <authorList>
            <person name="Yamashiro T."/>
            <person name="Shiraishi A."/>
            <person name="Satake H."/>
            <person name="Nakayama K."/>
        </authorList>
    </citation>
    <scope>NUCLEOTIDE SEQUENCE</scope>
</reference>
<feature type="compositionally biased region" description="Polar residues" evidence="1">
    <location>
        <begin position="39"/>
        <end position="58"/>
    </location>
</feature>
<feature type="compositionally biased region" description="Basic and acidic residues" evidence="1">
    <location>
        <begin position="66"/>
        <end position="85"/>
    </location>
</feature>
<evidence type="ECO:0000256" key="1">
    <source>
        <dbReference type="SAM" id="MobiDB-lite"/>
    </source>
</evidence>
<sequence>MYGDTISFKRCRDDKDKDKEPSAGSNRGSKRRRARKEPVSTSIQKEKTSMTIGKSTEGSKYHHKSAQAEEPMHTAEDLEEPAHQEFKEDTRKSFDELMDTSLDFSAFVMNRLKIDTLTPELLAGPTFELMKGSCKSLVKVIKEKSQNRRDLPRDILLVSVEVLRFDTSAGNPVKEIFLKLNLPDHRILKDGHEGTDTSYLLDEYDIWLFHQELRDISTLGSRVESTLMQILQILRRDWGRYTDADGAHGCSRTKYVTSRAWRRLFKVRGPLVHELILEFFSTFRFGEVVLDLDTTGALQFQLGREMESAGFDAYWAESARQIPDKGDLSAYWRGISSEGDFLGTAPSYTTIRDLMLRLLTEERLKGLTVMDQDLPVIDMAKMVVEGAPNINEGAQAVPAPIQAPQPHLQLDLLGLYHRGWLDWRRRYMGCERHWSSRERYWIVWPVISPDSLHGRYDDFGLFVYDRSLADLAGKKSTTLVKYRSSGILCGFAAVLAVLVTGASQSRQRGGVTKAPTKGSKTGKSASAKEPVEEPIAEVIMDDAGDDLVRDDDQPQAASKPLLQRL</sequence>
<reference evidence="2" key="1">
    <citation type="journal article" date="2022" name="Int. J. Mol. Sci.">
        <title>Draft Genome of Tanacetum Coccineum: Genomic Comparison of Closely Related Tanacetum-Family Plants.</title>
        <authorList>
            <person name="Yamashiro T."/>
            <person name="Shiraishi A."/>
            <person name="Nakayama K."/>
            <person name="Satake H."/>
        </authorList>
    </citation>
    <scope>NUCLEOTIDE SEQUENCE</scope>
</reference>
<feature type="compositionally biased region" description="Basic and acidic residues" evidence="1">
    <location>
        <begin position="10"/>
        <end position="21"/>
    </location>
</feature>
<proteinExistence type="predicted"/>
<dbReference type="EMBL" id="BQNB010008977">
    <property type="protein sequence ID" value="GJS57024.1"/>
    <property type="molecule type" value="Genomic_DNA"/>
</dbReference>
<feature type="region of interest" description="Disordered" evidence="1">
    <location>
        <begin position="507"/>
        <end position="565"/>
    </location>
</feature>
<evidence type="ECO:0000313" key="3">
    <source>
        <dbReference type="Proteomes" id="UP001151760"/>
    </source>
</evidence>
<feature type="compositionally biased region" description="Acidic residues" evidence="1">
    <location>
        <begin position="532"/>
        <end position="545"/>
    </location>
</feature>
<gene>
    <name evidence="2" type="ORF">Tco_0651808</name>
</gene>
<dbReference type="Proteomes" id="UP001151760">
    <property type="component" value="Unassembled WGS sequence"/>
</dbReference>
<evidence type="ECO:0000313" key="2">
    <source>
        <dbReference type="EMBL" id="GJS57024.1"/>
    </source>
</evidence>